<feature type="chain" id="PRO_5018583819" description="DAGKc domain-containing protein" evidence="2">
    <location>
        <begin position="20"/>
        <end position="167"/>
    </location>
</feature>
<dbReference type="AlphaFoldDB" id="A0A3Q0RF17"/>
<dbReference type="STRING" id="61819.ENSACIP00000010824"/>
<dbReference type="PANTHER" id="PTHR12358">
    <property type="entry name" value="SPHINGOSINE KINASE"/>
    <property type="match status" value="1"/>
</dbReference>
<sequence length="167" mass="18979">MLLCVSVCFCEMILEVMHCSSLIVLWSRLKQSFHVVPAYSHTVEVCEIVAVHKTEDGDHGGAQIMTVLFWFFTVSYVKRTRQHQWRCSDVTFHCANQALCEEWVRVANEQLSVLTNRPKSLLVYINPYGGKRHGKRIYEQKVAPMFRLAGISTSVIGGSLSVAFLNI</sequence>
<dbReference type="Ensembl" id="ENSACIT00000011141.1">
    <property type="protein sequence ID" value="ENSACIP00000010824.1"/>
    <property type="gene ID" value="ENSACIG00000008475.1"/>
</dbReference>
<dbReference type="InterPro" id="IPR001206">
    <property type="entry name" value="Diacylglycerol_kinase_cat_dom"/>
</dbReference>
<dbReference type="GO" id="GO:0006672">
    <property type="term" value="P:ceramide metabolic process"/>
    <property type="evidence" value="ECO:0007669"/>
    <property type="project" value="TreeGrafter"/>
</dbReference>
<dbReference type="GO" id="GO:0001729">
    <property type="term" value="F:ceramide kinase activity"/>
    <property type="evidence" value="ECO:0007669"/>
    <property type="project" value="TreeGrafter"/>
</dbReference>
<dbReference type="InterPro" id="IPR017438">
    <property type="entry name" value="ATP-NAD_kinase_N"/>
</dbReference>
<dbReference type="PROSITE" id="PS50146">
    <property type="entry name" value="DAGK"/>
    <property type="match status" value="1"/>
</dbReference>
<feature type="signal peptide" evidence="2">
    <location>
        <begin position="1"/>
        <end position="19"/>
    </location>
</feature>
<protein>
    <recommendedName>
        <fullName evidence="3">DAGKc domain-containing protein</fullName>
    </recommendedName>
</protein>
<feature type="domain" description="DAGKc" evidence="3">
    <location>
        <begin position="116"/>
        <end position="167"/>
    </location>
</feature>
<evidence type="ECO:0000313" key="4">
    <source>
        <dbReference type="Ensembl" id="ENSACIP00000010824.1"/>
    </source>
</evidence>
<dbReference type="Proteomes" id="UP000261340">
    <property type="component" value="Unplaced"/>
</dbReference>
<name>A0A3Q0RF17_AMPCI</name>
<evidence type="ECO:0000259" key="3">
    <source>
        <dbReference type="PROSITE" id="PS50146"/>
    </source>
</evidence>
<keyword evidence="1" id="KW-0812">Transmembrane</keyword>
<dbReference type="PANTHER" id="PTHR12358:SF25">
    <property type="entry name" value="CERAMIDE KINASE"/>
    <property type="match status" value="1"/>
</dbReference>
<evidence type="ECO:0000313" key="5">
    <source>
        <dbReference type="Proteomes" id="UP000261340"/>
    </source>
</evidence>
<keyword evidence="1" id="KW-0472">Membrane</keyword>
<dbReference type="InterPro" id="IPR050187">
    <property type="entry name" value="Lipid_Phosphate_FormReg"/>
</dbReference>
<dbReference type="InterPro" id="IPR057465">
    <property type="entry name" value="CERK_PH"/>
</dbReference>
<reference evidence="4" key="1">
    <citation type="submission" date="2025-08" db="UniProtKB">
        <authorList>
            <consortium name="Ensembl"/>
        </authorList>
    </citation>
    <scope>IDENTIFICATION</scope>
</reference>
<evidence type="ECO:0000256" key="2">
    <source>
        <dbReference type="SAM" id="SignalP"/>
    </source>
</evidence>
<feature type="transmembrane region" description="Helical" evidence="1">
    <location>
        <begin position="60"/>
        <end position="77"/>
    </location>
</feature>
<keyword evidence="1" id="KW-1133">Transmembrane helix</keyword>
<accession>A0A3Q0RF17</accession>
<reference evidence="4" key="2">
    <citation type="submission" date="2025-09" db="UniProtKB">
        <authorList>
            <consortium name="Ensembl"/>
        </authorList>
    </citation>
    <scope>IDENTIFICATION</scope>
</reference>
<keyword evidence="2" id="KW-0732">Signal</keyword>
<dbReference type="Pfam" id="PF25382">
    <property type="entry name" value="PH_CERK"/>
    <property type="match status" value="1"/>
</dbReference>
<dbReference type="GO" id="GO:0016020">
    <property type="term" value="C:membrane"/>
    <property type="evidence" value="ECO:0007669"/>
    <property type="project" value="GOC"/>
</dbReference>
<dbReference type="Gene3D" id="3.40.50.10330">
    <property type="entry name" value="Probable inorganic polyphosphate/atp-NAD kinase, domain 1"/>
    <property type="match status" value="1"/>
</dbReference>
<feature type="transmembrane region" description="Helical" evidence="1">
    <location>
        <begin position="145"/>
        <end position="165"/>
    </location>
</feature>
<keyword evidence="5" id="KW-1185">Reference proteome</keyword>
<proteinExistence type="predicted"/>
<dbReference type="GeneTree" id="ENSGT00940000156976"/>
<dbReference type="OMA" id="CEMILEV"/>
<evidence type="ECO:0000256" key="1">
    <source>
        <dbReference type="SAM" id="Phobius"/>
    </source>
</evidence>
<organism evidence="4 5">
    <name type="scientific">Amphilophus citrinellus</name>
    <name type="common">Midas cichlid</name>
    <name type="synonym">Cichlasoma citrinellum</name>
    <dbReference type="NCBI Taxonomy" id="61819"/>
    <lineage>
        <taxon>Eukaryota</taxon>
        <taxon>Metazoa</taxon>
        <taxon>Chordata</taxon>
        <taxon>Craniata</taxon>
        <taxon>Vertebrata</taxon>
        <taxon>Euteleostomi</taxon>
        <taxon>Actinopterygii</taxon>
        <taxon>Neopterygii</taxon>
        <taxon>Teleostei</taxon>
        <taxon>Neoteleostei</taxon>
        <taxon>Acanthomorphata</taxon>
        <taxon>Ovalentaria</taxon>
        <taxon>Cichlomorphae</taxon>
        <taxon>Cichliformes</taxon>
        <taxon>Cichlidae</taxon>
        <taxon>New World cichlids</taxon>
        <taxon>Cichlasomatinae</taxon>
        <taxon>Heroini</taxon>
        <taxon>Amphilophus</taxon>
    </lineage>
</organism>